<dbReference type="Proteomes" id="UP000275408">
    <property type="component" value="Unassembled WGS sequence"/>
</dbReference>
<accession>A0A3M6V1D4</accession>
<gene>
    <name evidence="1" type="ORF">pdam_00015347</name>
</gene>
<dbReference type="AlphaFoldDB" id="A0A3M6V1D4"/>
<reference evidence="1 2" key="1">
    <citation type="journal article" date="2018" name="Sci. Rep.">
        <title>Comparative analysis of the Pocillopora damicornis genome highlights role of immune system in coral evolution.</title>
        <authorList>
            <person name="Cunning R."/>
            <person name="Bay R.A."/>
            <person name="Gillette P."/>
            <person name="Baker A.C."/>
            <person name="Traylor-Knowles N."/>
        </authorList>
    </citation>
    <scope>NUCLEOTIDE SEQUENCE [LARGE SCALE GENOMIC DNA]</scope>
    <source>
        <strain evidence="1">RSMAS</strain>
        <tissue evidence="1">Whole animal</tissue>
    </source>
</reference>
<keyword evidence="2" id="KW-1185">Reference proteome</keyword>
<dbReference type="EMBL" id="RCHS01000276">
    <property type="protein sequence ID" value="RMX59753.1"/>
    <property type="molecule type" value="Genomic_DNA"/>
</dbReference>
<protein>
    <submittedName>
        <fullName evidence="1">Uncharacterized protein</fullName>
    </submittedName>
</protein>
<sequence>MRVADLHPVNVAKSTLVKREDPRKRVWKNKRRYTRRVKEGIHIRLHPDNINKKNGIEIPRAWIPTIKKHNGRSVRQQTAEGTNWSLTSRETNTHWKNGDRYTPLPKLHDRTFRNLPPLLLLNVKHKGIADRHWTNR</sequence>
<name>A0A3M6V1D4_POCDA</name>
<comment type="caution">
    <text evidence="1">The sequence shown here is derived from an EMBL/GenBank/DDBJ whole genome shotgun (WGS) entry which is preliminary data.</text>
</comment>
<evidence type="ECO:0000313" key="2">
    <source>
        <dbReference type="Proteomes" id="UP000275408"/>
    </source>
</evidence>
<proteinExistence type="predicted"/>
<organism evidence="1 2">
    <name type="scientific">Pocillopora damicornis</name>
    <name type="common">Cauliflower coral</name>
    <name type="synonym">Millepora damicornis</name>
    <dbReference type="NCBI Taxonomy" id="46731"/>
    <lineage>
        <taxon>Eukaryota</taxon>
        <taxon>Metazoa</taxon>
        <taxon>Cnidaria</taxon>
        <taxon>Anthozoa</taxon>
        <taxon>Hexacorallia</taxon>
        <taxon>Scleractinia</taxon>
        <taxon>Astrocoeniina</taxon>
        <taxon>Pocilloporidae</taxon>
        <taxon>Pocillopora</taxon>
    </lineage>
</organism>
<evidence type="ECO:0000313" key="1">
    <source>
        <dbReference type="EMBL" id="RMX59753.1"/>
    </source>
</evidence>